<keyword evidence="4" id="KW-0963">Cytoplasm</keyword>
<dbReference type="GO" id="GO:0005829">
    <property type="term" value="C:cytosol"/>
    <property type="evidence" value="ECO:0007669"/>
    <property type="project" value="TreeGrafter"/>
</dbReference>
<dbReference type="STRING" id="83656.B1H18_33400"/>
<comment type="cofactor">
    <cofactor evidence="1 4 5">
        <name>pyridoxal 5'-phosphate</name>
        <dbReference type="ChEBI" id="CHEBI:597326"/>
    </cofactor>
</comment>
<keyword evidence="3 4" id="KW-0663">Pyridoxal phosphate</keyword>
<gene>
    <name evidence="4 7" type="primary">glyA</name>
    <name evidence="7" type="ORF">B1H18_33400</name>
</gene>
<comment type="caution">
    <text evidence="7">The sequence shown here is derived from an EMBL/GenBank/DDBJ whole genome shotgun (WGS) entry which is preliminary data.</text>
</comment>
<dbReference type="GO" id="GO:0008168">
    <property type="term" value="F:methyltransferase activity"/>
    <property type="evidence" value="ECO:0007669"/>
    <property type="project" value="UniProtKB-KW"/>
</dbReference>
<dbReference type="InterPro" id="IPR015422">
    <property type="entry name" value="PyrdxlP-dep_Trfase_small"/>
</dbReference>
<keyword evidence="4 7" id="KW-0808">Transferase</keyword>
<evidence type="ECO:0000256" key="3">
    <source>
        <dbReference type="ARBA" id="ARBA00022898"/>
    </source>
</evidence>
<dbReference type="NCBIfam" id="NF000586">
    <property type="entry name" value="PRK00011.1"/>
    <property type="match status" value="1"/>
</dbReference>
<comment type="caution">
    <text evidence="4">Lacks conserved residue(s) required for the propagation of feature annotation.</text>
</comment>
<evidence type="ECO:0000313" key="8">
    <source>
        <dbReference type="Proteomes" id="UP000190539"/>
    </source>
</evidence>
<keyword evidence="8" id="KW-1185">Reference proteome</keyword>
<dbReference type="GO" id="GO:0004372">
    <property type="term" value="F:glycine hydroxymethyltransferase activity"/>
    <property type="evidence" value="ECO:0007669"/>
    <property type="project" value="UniProtKB-EC"/>
</dbReference>
<comment type="subcellular location">
    <subcellularLocation>
        <location evidence="4">Cytoplasm</location>
    </subcellularLocation>
</comment>
<dbReference type="EC" id="2.1.2.1" evidence="4"/>
<dbReference type="InterPro" id="IPR015421">
    <property type="entry name" value="PyrdxlP-dep_Trfase_major"/>
</dbReference>
<dbReference type="PANTHER" id="PTHR11680:SF35">
    <property type="entry name" value="SERINE HYDROXYMETHYLTRANSFERASE 1"/>
    <property type="match status" value="1"/>
</dbReference>
<keyword evidence="7" id="KW-0489">Methyltransferase</keyword>
<dbReference type="InterPro" id="IPR039429">
    <property type="entry name" value="SHMT-like_dom"/>
</dbReference>
<sequence>MQARGSQELWAEDPELAAALDREVAYQDDTLQLVAHASLAAPSVLSAAGSALANATAEGYPGARYHPGAVQFDQVERLAVERAKAAFRARYANVQPHSCSSANLTVLFTLLAPGDTVLSLDLDSGGHLTHGAAASVTGRYFDVVHYGLDADGYIDEDQAARLALEHRPRLVVVGASAYPRTPDYARFRAISDSVGAYLLADISHVAGLVAAGVHPSPVDLAHITTSSTYKQLGGPRGGIILSGRDFDRPGPDGTPLYRLLQRGVFPLSQGTPNPSAIAAKARALALVAQPEFTATAKAIAANAAALAVALDKRGWPVLTGGTENHTVLLDTYRRGITGAVAETALESCGIHANKNRIRGDTKPPLVTSGLRLGTNITAQRGMREDDMDDCAGLVDRVLTTIRPTGDRTYDLTARDRDEIRSRVAEVCRRFPTVYHDRRA</sequence>
<feature type="modified residue" description="N6-(pyridoxal phosphate)lysine" evidence="4 5">
    <location>
        <position position="230"/>
    </location>
</feature>
<comment type="catalytic activity">
    <reaction evidence="4">
        <text>(6R)-5,10-methylene-5,6,7,8-tetrahydrofolate + glycine + H2O = (6S)-5,6,7,8-tetrahydrofolate + L-serine</text>
        <dbReference type="Rhea" id="RHEA:15481"/>
        <dbReference type="ChEBI" id="CHEBI:15377"/>
        <dbReference type="ChEBI" id="CHEBI:15636"/>
        <dbReference type="ChEBI" id="CHEBI:33384"/>
        <dbReference type="ChEBI" id="CHEBI:57305"/>
        <dbReference type="ChEBI" id="CHEBI:57453"/>
        <dbReference type="EC" id="2.1.2.1"/>
    </reaction>
</comment>
<dbReference type="SUPFAM" id="SSF53383">
    <property type="entry name" value="PLP-dependent transferases"/>
    <property type="match status" value="1"/>
</dbReference>
<evidence type="ECO:0000256" key="5">
    <source>
        <dbReference type="PIRSR" id="PIRSR000412-50"/>
    </source>
</evidence>
<dbReference type="UniPathway" id="UPA00193"/>
<feature type="domain" description="Serine hydroxymethyltransferase-like" evidence="6">
    <location>
        <begin position="11"/>
        <end position="392"/>
    </location>
</feature>
<dbReference type="GO" id="GO:0032259">
    <property type="term" value="P:methylation"/>
    <property type="evidence" value="ECO:0007669"/>
    <property type="project" value="UniProtKB-KW"/>
</dbReference>
<feature type="binding site" evidence="4">
    <location>
        <position position="122"/>
    </location>
    <ligand>
        <name>(6S)-5,6,7,8-tetrahydrofolate</name>
        <dbReference type="ChEBI" id="CHEBI:57453"/>
    </ligand>
</feature>
<dbReference type="InterPro" id="IPR001085">
    <property type="entry name" value="Ser_HO-MeTrfase"/>
</dbReference>
<dbReference type="PIRSF" id="PIRSF000412">
    <property type="entry name" value="SHMT"/>
    <property type="match status" value="1"/>
</dbReference>
<comment type="pathway">
    <text evidence="4">One-carbon metabolism; tetrahydrofolate interconversion.</text>
</comment>
<protein>
    <recommendedName>
        <fullName evidence="4">Probable serine hydroxymethyltransferase</fullName>
        <shortName evidence="4">SHMT</shortName>
        <shortName evidence="4">Serine methylase</shortName>
        <ecNumber evidence="4">2.1.2.1</ecNumber>
    </recommendedName>
</protein>
<comment type="subunit">
    <text evidence="4">Homodimer.</text>
</comment>
<dbReference type="GO" id="GO:0019264">
    <property type="term" value="P:glycine biosynthetic process from serine"/>
    <property type="evidence" value="ECO:0007669"/>
    <property type="project" value="InterPro"/>
</dbReference>
<evidence type="ECO:0000256" key="1">
    <source>
        <dbReference type="ARBA" id="ARBA00001933"/>
    </source>
</evidence>
<feature type="binding site" evidence="4">
    <location>
        <begin position="126"/>
        <end position="128"/>
    </location>
    <ligand>
        <name>(6S)-5,6,7,8-tetrahydrofolate</name>
        <dbReference type="ChEBI" id="CHEBI:57453"/>
    </ligand>
</feature>
<name>A0A1V3ZZF7_9ACTN</name>
<reference evidence="7 8" key="1">
    <citation type="submission" date="2017-02" db="EMBL/GenBank/DDBJ databases">
        <title>Draft Genome Sequence of Streptomyces tsukubaensis F601, a Producer of the immunosuppressant tacrolimus FK506.</title>
        <authorList>
            <person name="Zong G."/>
            <person name="Zhong C."/>
            <person name="Fu J."/>
            <person name="Qin R."/>
            <person name="Cao G."/>
        </authorList>
    </citation>
    <scope>NUCLEOTIDE SEQUENCE [LARGE SCALE GENOMIC DNA]</scope>
    <source>
        <strain evidence="7 8">F601</strain>
    </source>
</reference>
<evidence type="ECO:0000259" key="6">
    <source>
        <dbReference type="Pfam" id="PF00464"/>
    </source>
</evidence>
<comment type="similarity">
    <text evidence="2 4">Belongs to the SHMT family.</text>
</comment>
<dbReference type="Gene3D" id="3.40.640.10">
    <property type="entry name" value="Type I PLP-dependent aspartate aminotransferase-like (Major domain)"/>
    <property type="match status" value="1"/>
</dbReference>
<keyword evidence="4" id="KW-0554">One-carbon metabolism</keyword>
<proteinExistence type="inferred from homology"/>
<dbReference type="AlphaFoldDB" id="A0A1V3ZZF7"/>
<accession>A0A1V3ZZF7</accession>
<dbReference type="GO" id="GO:0030170">
    <property type="term" value="F:pyridoxal phosphate binding"/>
    <property type="evidence" value="ECO:0007669"/>
    <property type="project" value="UniProtKB-UniRule"/>
</dbReference>
<dbReference type="Gene3D" id="3.90.1150.10">
    <property type="entry name" value="Aspartate Aminotransferase, domain 1"/>
    <property type="match status" value="1"/>
</dbReference>
<dbReference type="InterPro" id="IPR015424">
    <property type="entry name" value="PyrdxlP-dep_Trfase"/>
</dbReference>
<dbReference type="GO" id="GO:0035999">
    <property type="term" value="P:tetrahydrofolate interconversion"/>
    <property type="evidence" value="ECO:0007669"/>
    <property type="project" value="UniProtKB-UniRule"/>
</dbReference>
<dbReference type="HAMAP" id="MF_00051">
    <property type="entry name" value="SHMT"/>
    <property type="match status" value="1"/>
</dbReference>
<evidence type="ECO:0000313" key="7">
    <source>
        <dbReference type="EMBL" id="OON71563.1"/>
    </source>
</evidence>
<comment type="function">
    <text evidence="4">Catalyzes the reversible interconversion of serine and glycine with tetrahydrofolate (THF) serving as the one-carbon carrier. This reaction serves as the major source of one-carbon groups required for the biosynthesis of purines, thymidylate, methionine, and other important biomolecules.</text>
</comment>
<dbReference type="PANTHER" id="PTHR11680">
    <property type="entry name" value="SERINE HYDROXYMETHYLTRANSFERASE"/>
    <property type="match status" value="1"/>
</dbReference>
<dbReference type="Proteomes" id="UP000190539">
    <property type="component" value="Unassembled WGS sequence"/>
</dbReference>
<organism evidence="7 8">
    <name type="scientific">Streptomyces tsukubensis</name>
    <dbReference type="NCBI Taxonomy" id="83656"/>
    <lineage>
        <taxon>Bacteria</taxon>
        <taxon>Bacillati</taxon>
        <taxon>Actinomycetota</taxon>
        <taxon>Actinomycetes</taxon>
        <taxon>Kitasatosporales</taxon>
        <taxon>Streptomycetaceae</taxon>
        <taxon>Streptomyces</taxon>
    </lineage>
</organism>
<dbReference type="CDD" id="cd00378">
    <property type="entry name" value="SHMT"/>
    <property type="match status" value="1"/>
</dbReference>
<evidence type="ECO:0000256" key="4">
    <source>
        <dbReference type="HAMAP-Rule" id="MF_00051"/>
    </source>
</evidence>
<dbReference type="InterPro" id="IPR049943">
    <property type="entry name" value="Ser_HO-MeTrfase-like"/>
</dbReference>
<evidence type="ECO:0000256" key="2">
    <source>
        <dbReference type="ARBA" id="ARBA00006376"/>
    </source>
</evidence>
<dbReference type="EMBL" id="MVFC01000054">
    <property type="protein sequence ID" value="OON71563.1"/>
    <property type="molecule type" value="Genomic_DNA"/>
</dbReference>
<dbReference type="Pfam" id="PF00464">
    <property type="entry name" value="SHMT"/>
    <property type="match status" value="1"/>
</dbReference>